<evidence type="ECO:0000313" key="2">
    <source>
        <dbReference type="Proteomes" id="UP000183610"/>
    </source>
</evidence>
<dbReference type="AlphaFoldDB" id="A0AAX2DNM7"/>
<proteinExistence type="predicted"/>
<protein>
    <submittedName>
        <fullName evidence="1">Uncharacterized protein</fullName>
    </submittedName>
</protein>
<sequence length="121" mass="13551">MITIKSINWLDKDAEEAEVILTDGRYSVLCFSHPCTLKINDEYDEIIYGFNPVNIFKLSEKAYSIEEGKSGGFKLKGELVDSVESIIQIGNFKIDISDGDIAGDIYNGDFLELTVSRIDTM</sequence>
<dbReference type="RefSeq" id="WP_003719695.1">
    <property type="nucleotide sequence ID" value="NZ_FNMX01000004.1"/>
</dbReference>
<reference evidence="1 2" key="1">
    <citation type="submission" date="2016-10" db="EMBL/GenBank/DDBJ databases">
        <authorList>
            <person name="Varghese N."/>
            <person name="Submissions S."/>
        </authorList>
    </citation>
    <scope>NUCLEOTIDE SEQUENCE [LARGE SCALE GENOMIC DNA]</scope>
    <source>
        <strain evidence="1 2">ATCC 49954</strain>
    </source>
</reference>
<name>A0AAX2DNM7_LISIV</name>
<comment type="caution">
    <text evidence="1">The sequence shown here is derived from an EMBL/GenBank/DDBJ whole genome shotgun (WGS) entry which is preliminary data.</text>
</comment>
<dbReference type="Proteomes" id="UP000183610">
    <property type="component" value="Unassembled WGS sequence"/>
</dbReference>
<accession>A0AAX2DNM7</accession>
<gene>
    <name evidence="1" type="ORF">SAMN05421782_104182</name>
</gene>
<evidence type="ECO:0000313" key="1">
    <source>
        <dbReference type="EMBL" id="SDW55746.1"/>
    </source>
</evidence>
<organism evidence="1 2">
    <name type="scientific">Listeria ivanovii</name>
    <dbReference type="NCBI Taxonomy" id="1638"/>
    <lineage>
        <taxon>Bacteria</taxon>
        <taxon>Bacillati</taxon>
        <taxon>Bacillota</taxon>
        <taxon>Bacilli</taxon>
        <taxon>Bacillales</taxon>
        <taxon>Listeriaceae</taxon>
        <taxon>Listeria</taxon>
    </lineage>
</organism>
<dbReference type="EMBL" id="FNMX01000004">
    <property type="protein sequence ID" value="SDW55746.1"/>
    <property type="molecule type" value="Genomic_DNA"/>
</dbReference>